<keyword evidence="2" id="KW-1185">Reference proteome</keyword>
<dbReference type="Proteomes" id="UP000287394">
    <property type="component" value="Chromosome"/>
</dbReference>
<dbReference type="PANTHER" id="PTHR30093:SF2">
    <property type="entry name" value="TYPE II SECRETION SYSTEM PROTEIN H"/>
    <property type="match status" value="1"/>
</dbReference>
<evidence type="ECO:0000313" key="1">
    <source>
        <dbReference type="EMBL" id="BDI32900.1"/>
    </source>
</evidence>
<dbReference type="Gene3D" id="3.30.700.10">
    <property type="entry name" value="Glycoprotein, Type 4 Pilin"/>
    <property type="match status" value="1"/>
</dbReference>
<reference evidence="1 2" key="1">
    <citation type="journal article" date="2019" name="Int. J. Syst. Evol. Microbiol.">
        <title>Capsulimonas corticalis gen. nov., sp. nov., an aerobic capsulated bacterium, of a novel bacterial order, Capsulimonadales ord. nov., of the class Armatimonadia of the phylum Armatimonadetes.</title>
        <authorList>
            <person name="Li J."/>
            <person name="Kudo C."/>
            <person name="Tonouchi A."/>
        </authorList>
    </citation>
    <scope>NUCLEOTIDE SEQUENCE [LARGE SCALE GENOMIC DNA]</scope>
    <source>
        <strain evidence="1 2">AX-7</strain>
    </source>
</reference>
<dbReference type="EMBL" id="AP025739">
    <property type="protein sequence ID" value="BDI32900.1"/>
    <property type="molecule type" value="Genomic_DNA"/>
</dbReference>
<dbReference type="PANTHER" id="PTHR30093">
    <property type="entry name" value="GENERAL SECRETION PATHWAY PROTEIN G"/>
    <property type="match status" value="1"/>
</dbReference>
<gene>
    <name evidence="1" type="ORF">CCAX7_49510</name>
</gene>
<dbReference type="NCBIfam" id="TIGR02532">
    <property type="entry name" value="IV_pilin_GFxxxE"/>
    <property type="match status" value="1"/>
</dbReference>
<dbReference type="PROSITE" id="PS00409">
    <property type="entry name" value="PROKAR_NTER_METHYL"/>
    <property type="match status" value="1"/>
</dbReference>
<accession>A0A402CPZ7</accession>
<dbReference type="InterPro" id="IPR012902">
    <property type="entry name" value="N_methyl_site"/>
</dbReference>
<sequence>MKLSMKAVKGFTLIELLVVIAIIAILAAILFPVFAKAREKARQITCISNLKQIGLATLQYNQDYDEAFYAHRYNNSPNLLLKSNGGPFADVSGDVTNKVFWISLLQPYTKSYDVFKCPSNPNAWVGVNTDGVSCGNAAGAASGCSGVGYGGENSYGHNDVFLSPAGQFNDPTSGAPALVSLAAIQRPASTIMVTDATYYGVAFDVNNESGMQDSHNGSYDPTGDKAVYAKESNANAGQYESYWKNLGNSKWGWDTGAGAVGSPNIGAGGTSPASKLLGARHTDFINCQFVDGHCKSIRFSKVVGDVCLWSTDSLGGSDHSFCN</sequence>
<dbReference type="AlphaFoldDB" id="A0A402CPZ7"/>
<dbReference type="KEGG" id="ccot:CCAX7_49510"/>
<dbReference type="RefSeq" id="WP_301002221.1">
    <property type="nucleotide sequence ID" value="NZ_AP025739.1"/>
</dbReference>
<name>A0A402CPZ7_9BACT</name>
<dbReference type="InterPro" id="IPR011453">
    <property type="entry name" value="DUF1559"/>
</dbReference>
<dbReference type="Pfam" id="PF07963">
    <property type="entry name" value="N_methyl"/>
    <property type="match status" value="1"/>
</dbReference>
<dbReference type="InterPro" id="IPR045584">
    <property type="entry name" value="Pilin-like"/>
</dbReference>
<dbReference type="SUPFAM" id="SSF54523">
    <property type="entry name" value="Pili subunits"/>
    <property type="match status" value="1"/>
</dbReference>
<evidence type="ECO:0000313" key="2">
    <source>
        <dbReference type="Proteomes" id="UP000287394"/>
    </source>
</evidence>
<proteinExistence type="predicted"/>
<organism evidence="1 2">
    <name type="scientific">Capsulimonas corticalis</name>
    <dbReference type="NCBI Taxonomy" id="2219043"/>
    <lineage>
        <taxon>Bacteria</taxon>
        <taxon>Bacillati</taxon>
        <taxon>Armatimonadota</taxon>
        <taxon>Armatimonadia</taxon>
        <taxon>Capsulimonadales</taxon>
        <taxon>Capsulimonadaceae</taxon>
        <taxon>Capsulimonas</taxon>
    </lineage>
</organism>
<dbReference type="Pfam" id="PF07596">
    <property type="entry name" value="SBP_bac_10"/>
    <property type="match status" value="1"/>
</dbReference>
<protein>
    <submittedName>
        <fullName evidence="1">Prepilin-type N-terminal cleavage/methylation domain-containing protein</fullName>
    </submittedName>
</protein>